<organism evidence="2 3">
    <name type="scientific">Prauserella shujinwangii</name>
    <dbReference type="NCBI Taxonomy" id="1453103"/>
    <lineage>
        <taxon>Bacteria</taxon>
        <taxon>Bacillati</taxon>
        <taxon>Actinomycetota</taxon>
        <taxon>Actinomycetes</taxon>
        <taxon>Pseudonocardiales</taxon>
        <taxon>Pseudonocardiaceae</taxon>
        <taxon>Prauserella</taxon>
    </lineage>
</organism>
<dbReference type="Proteomes" id="UP000238362">
    <property type="component" value="Unassembled WGS sequence"/>
</dbReference>
<dbReference type="EMBL" id="PVNH01000006">
    <property type="protein sequence ID" value="PRX47145.1"/>
    <property type="molecule type" value="Genomic_DNA"/>
</dbReference>
<protein>
    <submittedName>
        <fullName evidence="2">Uncharacterized protein</fullName>
    </submittedName>
</protein>
<feature type="transmembrane region" description="Helical" evidence="1">
    <location>
        <begin position="201"/>
        <end position="223"/>
    </location>
</feature>
<comment type="caution">
    <text evidence="2">The sequence shown here is derived from an EMBL/GenBank/DDBJ whole genome shotgun (WGS) entry which is preliminary data.</text>
</comment>
<keyword evidence="1" id="KW-1133">Transmembrane helix</keyword>
<gene>
    <name evidence="2" type="ORF">B0I33_106244</name>
</gene>
<evidence type="ECO:0000313" key="2">
    <source>
        <dbReference type="EMBL" id="PRX47145.1"/>
    </source>
</evidence>
<name>A0A2T0LTU3_9PSEU</name>
<reference evidence="2 3" key="1">
    <citation type="submission" date="2018-03" db="EMBL/GenBank/DDBJ databases">
        <title>Genomic Encyclopedia of Type Strains, Phase III (KMG-III): the genomes of soil and plant-associated and newly described type strains.</title>
        <authorList>
            <person name="Whitman W."/>
        </authorList>
    </citation>
    <scope>NUCLEOTIDE SEQUENCE [LARGE SCALE GENOMIC DNA]</scope>
    <source>
        <strain evidence="2 3">CGMCC 4.7125</strain>
    </source>
</reference>
<feature type="transmembrane region" description="Helical" evidence="1">
    <location>
        <begin position="53"/>
        <end position="72"/>
    </location>
</feature>
<feature type="transmembrane region" description="Helical" evidence="1">
    <location>
        <begin position="132"/>
        <end position="158"/>
    </location>
</feature>
<keyword evidence="1" id="KW-0812">Transmembrane</keyword>
<proteinExistence type="predicted"/>
<feature type="transmembrane region" description="Helical" evidence="1">
    <location>
        <begin position="170"/>
        <end position="189"/>
    </location>
</feature>
<feature type="transmembrane region" description="Helical" evidence="1">
    <location>
        <begin position="84"/>
        <end position="101"/>
    </location>
</feature>
<keyword evidence="1" id="KW-0472">Membrane</keyword>
<evidence type="ECO:0000313" key="3">
    <source>
        <dbReference type="Proteomes" id="UP000238362"/>
    </source>
</evidence>
<keyword evidence="3" id="KW-1185">Reference proteome</keyword>
<dbReference type="AlphaFoldDB" id="A0A2T0LTU3"/>
<sequence length="228" mass="22957">MLSAALLALGSGAVLWGATQRPATDAELAPLGSAEYVQVLAENIVAAEHEWRAVHAALLAGALLWALGAPALRMRTGGGFTGTGLLALGMGAALWTVALVLDGFVAPVRASAAAAQSFTVRSLDGFRATHEAAATLGVLGWLLIGLGVAALSSAAVAARELPGPVRFGTGVPGVLVGLWPLAAVGAGFFRPGVFTSELWRPTAAVTAVWFVVAAAALVWTSLVSAKQG</sequence>
<accession>A0A2T0LTU3</accession>
<evidence type="ECO:0000256" key="1">
    <source>
        <dbReference type="SAM" id="Phobius"/>
    </source>
</evidence>